<name>A0A2S6ZEK3_9XANT</name>
<evidence type="ECO:0000313" key="2">
    <source>
        <dbReference type="Proteomes" id="UP000239898"/>
    </source>
</evidence>
<sequence length="143" mass="15103">MTIVFEMSTDADILAIPLAPGWPAATARYNWAQVQAGGQGLDHTAVIVVIAHGNATHIGNADDTLDIDPSWFLVLIQETMQAGQYPAAVYISTCGTGLAEFAAGVRLLAEQNAVWNGTRIYGHDSPIAGAVPLPGSLSWVQIF</sequence>
<protein>
    <recommendedName>
        <fullName evidence="3">DUF4347 domain-containing protein</fullName>
    </recommendedName>
</protein>
<gene>
    <name evidence="1" type="ORF">XthCFBP4691_11105</name>
</gene>
<dbReference type="EMBL" id="MIGX01000048">
    <property type="protein sequence ID" value="PPT90704.1"/>
    <property type="molecule type" value="Genomic_DNA"/>
</dbReference>
<proteinExistence type="predicted"/>
<keyword evidence="2" id="KW-1185">Reference proteome</keyword>
<comment type="caution">
    <text evidence="1">The sequence shown here is derived from an EMBL/GenBank/DDBJ whole genome shotgun (WGS) entry which is preliminary data.</text>
</comment>
<accession>A0A2S6ZEK3</accession>
<evidence type="ECO:0008006" key="3">
    <source>
        <dbReference type="Google" id="ProtNLM"/>
    </source>
</evidence>
<reference evidence="1 2" key="1">
    <citation type="submission" date="2016-08" db="EMBL/GenBank/DDBJ databases">
        <title>Evolution of the type three secretion system and type three effector repertoires in Xanthomonas.</title>
        <authorList>
            <person name="Merda D."/>
            <person name="Briand M."/>
            <person name="Bosis E."/>
            <person name="Rousseau C."/>
            <person name="Portier P."/>
            <person name="Jacques M.-A."/>
            <person name="Fischer-Le Saux M."/>
        </authorList>
    </citation>
    <scope>NUCLEOTIDE SEQUENCE [LARGE SCALE GENOMIC DNA]</scope>
    <source>
        <strain evidence="1 2">CFBP 4691</strain>
    </source>
</reference>
<dbReference type="AlphaFoldDB" id="A0A2S6ZEK3"/>
<organism evidence="1 2">
    <name type="scientific">Xanthomonas theicola</name>
    <dbReference type="NCBI Taxonomy" id="56464"/>
    <lineage>
        <taxon>Bacteria</taxon>
        <taxon>Pseudomonadati</taxon>
        <taxon>Pseudomonadota</taxon>
        <taxon>Gammaproteobacteria</taxon>
        <taxon>Lysobacterales</taxon>
        <taxon>Lysobacteraceae</taxon>
        <taxon>Xanthomonas</taxon>
    </lineage>
</organism>
<dbReference type="Proteomes" id="UP000239898">
    <property type="component" value="Unassembled WGS sequence"/>
</dbReference>
<dbReference type="OrthoDB" id="6625657at2"/>
<evidence type="ECO:0000313" key="1">
    <source>
        <dbReference type="EMBL" id="PPT90704.1"/>
    </source>
</evidence>